<dbReference type="EMBL" id="BSPC01000064">
    <property type="protein sequence ID" value="GLS22605.1"/>
    <property type="molecule type" value="Genomic_DNA"/>
</dbReference>
<gene>
    <name evidence="2" type="ORF">GCM10007874_56250</name>
</gene>
<evidence type="ECO:0000256" key="1">
    <source>
        <dbReference type="SAM" id="Phobius"/>
    </source>
</evidence>
<keyword evidence="1" id="KW-0472">Membrane</keyword>
<feature type="transmembrane region" description="Helical" evidence="1">
    <location>
        <begin position="88"/>
        <end position="106"/>
    </location>
</feature>
<reference evidence="3" key="1">
    <citation type="journal article" date="2019" name="Int. J. Syst. Evol. Microbiol.">
        <title>The Global Catalogue of Microorganisms (GCM) 10K type strain sequencing project: providing services to taxonomists for standard genome sequencing and annotation.</title>
        <authorList>
            <consortium name="The Broad Institute Genomics Platform"/>
            <consortium name="The Broad Institute Genome Sequencing Center for Infectious Disease"/>
            <person name="Wu L."/>
            <person name="Ma J."/>
        </authorList>
    </citation>
    <scope>NUCLEOTIDE SEQUENCE [LARGE SCALE GENOMIC DNA]</scope>
    <source>
        <strain evidence="3">NBRC 101365</strain>
    </source>
</reference>
<keyword evidence="3" id="KW-1185">Reference proteome</keyword>
<evidence type="ECO:0000313" key="2">
    <source>
        <dbReference type="EMBL" id="GLS22605.1"/>
    </source>
</evidence>
<evidence type="ECO:0008006" key="4">
    <source>
        <dbReference type="Google" id="ProtNLM"/>
    </source>
</evidence>
<proteinExistence type="predicted"/>
<accession>A0ABQ6CS22</accession>
<evidence type="ECO:0000313" key="3">
    <source>
        <dbReference type="Proteomes" id="UP001156882"/>
    </source>
</evidence>
<comment type="caution">
    <text evidence="2">The sequence shown here is derived from an EMBL/GenBank/DDBJ whole genome shotgun (WGS) entry which is preliminary data.</text>
</comment>
<organism evidence="2 3">
    <name type="scientific">Labrys miyagiensis</name>
    <dbReference type="NCBI Taxonomy" id="346912"/>
    <lineage>
        <taxon>Bacteria</taxon>
        <taxon>Pseudomonadati</taxon>
        <taxon>Pseudomonadota</taxon>
        <taxon>Alphaproteobacteria</taxon>
        <taxon>Hyphomicrobiales</taxon>
        <taxon>Xanthobacteraceae</taxon>
        <taxon>Labrys</taxon>
    </lineage>
</organism>
<keyword evidence="1" id="KW-1133">Transmembrane helix</keyword>
<dbReference type="Proteomes" id="UP001156882">
    <property type="component" value="Unassembled WGS sequence"/>
</dbReference>
<protein>
    <recommendedName>
        <fullName evidence="4">DUF3592 domain-containing protein</fullName>
    </recommendedName>
</protein>
<keyword evidence="1" id="KW-0812">Transmembrane</keyword>
<name>A0ABQ6CS22_9HYPH</name>
<sequence length="111" mass="12626">MTIPKDYFLSKNYTFTDAEITDIICAKNNGAEYKFTVNGSTYSGRDWIDKPKCTSLEPGDNILVWYSVDKPNFNTLYQPQSDAMQGDLIFGLLASLFLGAAFSWLFRKRSQ</sequence>